<proteinExistence type="predicted"/>
<dbReference type="OrthoDB" id="2569676at2"/>
<evidence type="ECO:0000313" key="2">
    <source>
        <dbReference type="EMBL" id="QDX95701.1"/>
    </source>
</evidence>
<dbReference type="Proteomes" id="UP000319432">
    <property type="component" value="Chromosome"/>
</dbReference>
<gene>
    <name evidence="2" type="ORF">EEL30_07765</name>
</gene>
<dbReference type="EMBL" id="CP033464">
    <property type="protein sequence ID" value="QDX95701.1"/>
    <property type="molecule type" value="Genomic_DNA"/>
</dbReference>
<protein>
    <submittedName>
        <fullName evidence="2">Uncharacterized protein</fullName>
    </submittedName>
</protein>
<evidence type="ECO:0000313" key="3">
    <source>
        <dbReference type="Proteomes" id="UP000319432"/>
    </source>
</evidence>
<accession>A0A518VFC2</accession>
<organism evidence="2 3">
    <name type="scientific">Brevibacillus laterosporus</name>
    <name type="common">Bacillus laterosporus</name>
    <dbReference type="NCBI Taxonomy" id="1465"/>
    <lineage>
        <taxon>Bacteria</taxon>
        <taxon>Bacillati</taxon>
        <taxon>Bacillota</taxon>
        <taxon>Bacilli</taxon>
        <taxon>Bacillales</taxon>
        <taxon>Paenibacillaceae</taxon>
        <taxon>Brevibacillus</taxon>
    </lineage>
</organism>
<evidence type="ECO:0000256" key="1">
    <source>
        <dbReference type="SAM" id="MobiDB-lite"/>
    </source>
</evidence>
<dbReference type="PROSITE" id="PS51257">
    <property type="entry name" value="PROKAR_LIPOPROTEIN"/>
    <property type="match status" value="1"/>
</dbReference>
<keyword evidence="3" id="KW-1185">Reference proteome</keyword>
<dbReference type="AlphaFoldDB" id="A0A518VFC2"/>
<name>A0A518VFC2_BRELA</name>
<feature type="compositionally biased region" description="Polar residues" evidence="1">
    <location>
        <begin position="24"/>
        <end position="51"/>
    </location>
</feature>
<feature type="region of interest" description="Disordered" evidence="1">
    <location>
        <begin position="24"/>
        <end position="52"/>
    </location>
</feature>
<sequence length="332" mass="37777">MKRSGYLVLNSVLAVGLLTGCGNTGSTSTQPPQGEASSQTTAPQKDQQNADQDAIKKMQEVTLQAKEPVELITYLDKTIKNVKSETADQLLVILDEYYATHLIELNESFSKLLAENSNAQKLYEIGFPMDVTKIKDEPLKKYMQDKFAGKLALSDHQGDLYWKVDYEALRGEYSSYLTDDMKAYMELQRDESNKPISSDGSLMITRQELGERIVKVEKYLTTYDKGIKKTDVRNLYQTYLQEYLSNYRYEAIDEKTMKLLPEVKKAYEQFTKDHSGTKTAGIVTEYLQTVNKNKDVIYEHGKAGESIIGDAKPDISMFWGELQHKVEQLFGK</sequence>
<reference evidence="2 3" key="1">
    <citation type="submission" date="2018-11" db="EMBL/GenBank/DDBJ databases">
        <title>Phylogenetic determinants of toxin gene distribution in genomes of Brevibacillus laterosporus.</title>
        <authorList>
            <person name="Glare T.R."/>
            <person name="Durrant A."/>
            <person name="Berry C."/>
            <person name="Palma L."/>
            <person name="Ormskirk M."/>
            <person name="Cox M.O."/>
        </authorList>
    </citation>
    <scope>NUCLEOTIDE SEQUENCE [LARGE SCALE GENOMIC DNA]</scope>
    <source>
        <strain evidence="2 3">1821L</strain>
    </source>
</reference>